<accession>A0ABM8QQB0</accession>
<keyword evidence="3" id="KW-1185">Reference proteome</keyword>
<feature type="compositionally biased region" description="Basic and acidic residues" evidence="1">
    <location>
        <begin position="152"/>
        <end position="167"/>
    </location>
</feature>
<dbReference type="EMBL" id="CAJNBJ010000001">
    <property type="protein sequence ID" value="CAE6709607.1"/>
    <property type="molecule type" value="Genomic_DNA"/>
</dbReference>
<name>A0ABM8QQB0_9BACT</name>
<gene>
    <name evidence="2" type="ORF">NSPZN2_11149</name>
</gene>
<dbReference type="Proteomes" id="UP000675880">
    <property type="component" value="Unassembled WGS sequence"/>
</dbReference>
<evidence type="ECO:0000313" key="2">
    <source>
        <dbReference type="EMBL" id="CAE6709607.1"/>
    </source>
</evidence>
<evidence type="ECO:0000256" key="1">
    <source>
        <dbReference type="SAM" id="MobiDB-lite"/>
    </source>
</evidence>
<comment type="caution">
    <text evidence="2">The sequence shown here is derived from an EMBL/GenBank/DDBJ whole genome shotgun (WGS) entry which is preliminary data.</text>
</comment>
<feature type="region of interest" description="Disordered" evidence="1">
    <location>
        <begin position="151"/>
        <end position="170"/>
    </location>
</feature>
<sequence>MLHPPGLRGLSRLLGIDPEGRGFSESFCHAELAVQTTIVLVGDPPHLTRVSGQLLGLAGSLDELTFKYVSHVLPAFSVQSHFHERMLVRHGHLHRPRLPIEDHDVLLTFRAGHFHPRLVPFEIPIHVGYRTSLRMAGIHVQYTLKLSRVTHKGSEAKHETTDDERPTFSHTGYSWLQSTHNCGRSVAEAYQRR</sequence>
<protein>
    <submittedName>
        <fullName evidence="2">Uncharacterized protein</fullName>
    </submittedName>
</protein>
<proteinExistence type="predicted"/>
<organism evidence="2 3">
    <name type="scientific">Nitrospira defluvii</name>
    <dbReference type="NCBI Taxonomy" id="330214"/>
    <lineage>
        <taxon>Bacteria</taxon>
        <taxon>Pseudomonadati</taxon>
        <taxon>Nitrospirota</taxon>
        <taxon>Nitrospiria</taxon>
        <taxon>Nitrospirales</taxon>
        <taxon>Nitrospiraceae</taxon>
        <taxon>Nitrospira</taxon>
    </lineage>
</organism>
<evidence type="ECO:0000313" key="3">
    <source>
        <dbReference type="Proteomes" id="UP000675880"/>
    </source>
</evidence>
<reference evidence="2 3" key="1">
    <citation type="submission" date="2021-02" db="EMBL/GenBank/DDBJ databases">
        <authorList>
            <person name="Han P."/>
        </authorList>
    </citation>
    <scope>NUCLEOTIDE SEQUENCE [LARGE SCALE GENOMIC DNA]</scope>
    <source>
        <strain evidence="2">Candidatus Nitrospira sp. ZN2</strain>
    </source>
</reference>